<proteinExistence type="predicted"/>
<dbReference type="OrthoDB" id="9778250at2"/>
<gene>
    <name evidence="2" type="ORF">FPZ45_06105</name>
</gene>
<comment type="caution">
    <text evidence="2">The sequence shown here is derived from an EMBL/GenBank/DDBJ whole genome shotgun (WGS) entry which is preliminary data.</text>
</comment>
<dbReference type="EMBL" id="VNJJ01000003">
    <property type="protein sequence ID" value="TVY02014.1"/>
    <property type="molecule type" value="Genomic_DNA"/>
</dbReference>
<feature type="transmembrane region" description="Helical" evidence="1">
    <location>
        <begin position="20"/>
        <end position="37"/>
    </location>
</feature>
<keyword evidence="1" id="KW-0812">Transmembrane</keyword>
<dbReference type="Proteomes" id="UP000316330">
    <property type="component" value="Unassembled WGS sequence"/>
</dbReference>
<keyword evidence="1" id="KW-0472">Membrane</keyword>
<sequence>MRSNHPAIQATTRSGTSKWLIRFFVFIILFGSMTIGLQQVKAPRPVGSEAHADQFSAARAMEKLREIAKEPHPVEYVAHDKVRDYLLSELDDMGLMPVVQQAVVTSEWDRSRTMSSCS</sequence>
<keyword evidence="3" id="KW-1185">Reference proteome</keyword>
<evidence type="ECO:0000256" key="1">
    <source>
        <dbReference type="SAM" id="Phobius"/>
    </source>
</evidence>
<protein>
    <submittedName>
        <fullName evidence="2">Uncharacterized protein</fullName>
    </submittedName>
</protein>
<organism evidence="2 3">
    <name type="scientific">Cohnella terricola</name>
    <dbReference type="NCBI Taxonomy" id="1289167"/>
    <lineage>
        <taxon>Bacteria</taxon>
        <taxon>Bacillati</taxon>
        <taxon>Bacillota</taxon>
        <taxon>Bacilli</taxon>
        <taxon>Bacillales</taxon>
        <taxon>Paenibacillaceae</taxon>
        <taxon>Cohnella</taxon>
    </lineage>
</organism>
<dbReference type="RefSeq" id="WP_144699484.1">
    <property type="nucleotide sequence ID" value="NZ_VNJJ01000003.1"/>
</dbReference>
<keyword evidence="1" id="KW-1133">Transmembrane helix</keyword>
<dbReference type="AlphaFoldDB" id="A0A559JQ53"/>
<evidence type="ECO:0000313" key="3">
    <source>
        <dbReference type="Proteomes" id="UP000316330"/>
    </source>
</evidence>
<evidence type="ECO:0000313" key="2">
    <source>
        <dbReference type="EMBL" id="TVY02014.1"/>
    </source>
</evidence>
<name>A0A559JQ53_9BACL</name>
<reference evidence="2 3" key="1">
    <citation type="submission" date="2019-07" db="EMBL/GenBank/DDBJ databases">
        <authorList>
            <person name="Kim J."/>
        </authorList>
    </citation>
    <scope>NUCLEOTIDE SEQUENCE [LARGE SCALE GENOMIC DNA]</scope>
    <source>
        <strain evidence="2 3">G13</strain>
    </source>
</reference>
<dbReference type="Gene3D" id="3.40.630.10">
    <property type="entry name" value="Zn peptidases"/>
    <property type="match status" value="1"/>
</dbReference>
<accession>A0A559JQ53</accession>